<dbReference type="EMBL" id="CP073581">
    <property type="protein sequence ID" value="QUJ75760.1"/>
    <property type="molecule type" value="Genomic_DNA"/>
</dbReference>
<dbReference type="CDD" id="cd00483">
    <property type="entry name" value="HPPK"/>
    <property type="match status" value="1"/>
</dbReference>
<dbReference type="EC" id="2.7.6.3" evidence="3"/>
<evidence type="ECO:0000313" key="14">
    <source>
        <dbReference type="EMBL" id="QUJ75760.1"/>
    </source>
</evidence>
<dbReference type="KEGG" id="sual:KDD17_12480"/>
<evidence type="ECO:0000256" key="9">
    <source>
        <dbReference type="ARBA" id="ARBA00022909"/>
    </source>
</evidence>
<dbReference type="InterPro" id="IPR035907">
    <property type="entry name" value="Hppk_sf"/>
</dbReference>
<evidence type="ECO:0000256" key="11">
    <source>
        <dbReference type="ARBA" id="ARBA00029766"/>
    </source>
</evidence>
<dbReference type="AlphaFoldDB" id="A0A975JCJ3"/>
<dbReference type="PANTHER" id="PTHR43071:SF1">
    <property type="entry name" value="2-AMINO-4-HYDROXY-6-HYDROXYMETHYLDIHYDROPTERIDINE PYROPHOSPHOKINASE"/>
    <property type="match status" value="1"/>
</dbReference>
<name>A0A975JCJ3_9RHOB</name>
<comment type="pathway">
    <text evidence="1">Cofactor biosynthesis; tetrahydrofolate biosynthesis; 2-amino-4-hydroxy-6-hydroxymethyl-7,8-dihydropteridine diphosphate from 7,8-dihydroneopterin triphosphate: step 4/4.</text>
</comment>
<sequence>MSQYATTGKSGGKSPSVRSTILVALGSNAPYEDASPRAIIQSAIEVLADLSGAAPRVSRFFATPAFPPGSGPAFVNAALAVEVGWSPQEALAHLHSIESTQGRVRAVRWGQRTLDLDLIACGATVLPDARTHAQWRDLDPQAQRLRAPQELILPHPRVQDRAFVLVPLMDVAPEWVHPLLGRSVREMYDALPPEALAEVKPL</sequence>
<dbReference type="GO" id="GO:0005524">
    <property type="term" value="F:ATP binding"/>
    <property type="evidence" value="ECO:0007669"/>
    <property type="project" value="UniProtKB-KW"/>
</dbReference>
<keyword evidence="8" id="KW-0067">ATP-binding</keyword>
<evidence type="ECO:0000256" key="12">
    <source>
        <dbReference type="ARBA" id="ARBA00033413"/>
    </source>
</evidence>
<dbReference type="SUPFAM" id="SSF55083">
    <property type="entry name" value="6-hydroxymethyl-7,8-dihydropterin pyrophosphokinase, HPPK"/>
    <property type="match status" value="1"/>
</dbReference>
<dbReference type="GO" id="GO:0046656">
    <property type="term" value="P:folic acid biosynthetic process"/>
    <property type="evidence" value="ECO:0007669"/>
    <property type="project" value="UniProtKB-KW"/>
</dbReference>
<feature type="domain" description="7,8-dihydro-6-hydroxymethylpterin-pyrophosphokinase" evidence="13">
    <location>
        <begin position="23"/>
        <end position="173"/>
    </location>
</feature>
<keyword evidence="7" id="KW-0418">Kinase</keyword>
<dbReference type="GO" id="GO:0003848">
    <property type="term" value="F:2-amino-4-hydroxy-6-hydroxymethyldihydropteridine diphosphokinase activity"/>
    <property type="evidence" value="ECO:0007669"/>
    <property type="project" value="UniProtKB-EC"/>
</dbReference>
<evidence type="ECO:0000256" key="6">
    <source>
        <dbReference type="ARBA" id="ARBA00022741"/>
    </source>
</evidence>
<evidence type="ECO:0000256" key="5">
    <source>
        <dbReference type="ARBA" id="ARBA00022679"/>
    </source>
</evidence>
<dbReference type="PANTHER" id="PTHR43071">
    <property type="entry name" value="2-AMINO-4-HYDROXY-6-HYDROXYMETHYLDIHYDROPTERIDINE PYROPHOSPHOKINASE"/>
    <property type="match status" value="1"/>
</dbReference>
<keyword evidence="5 14" id="KW-0808">Transferase</keyword>
<evidence type="ECO:0000259" key="13">
    <source>
        <dbReference type="Pfam" id="PF01288"/>
    </source>
</evidence>
<evidence type="ECO:0000256" key="8">
    <source>
        <dbReference type="ARBA" id="ARBA00022840"/>
    </source>
</evidence>
<keyword evidence="6" id="KW-0547">Nucleotide-binding</keyword>
<comment type="similarity">
    <text evidence="2">Belongs to the HPPK family.</text>
</comment>
<evidence type="ECO:0000256" key="7">
    <source>
        <dbReference type="ARBA" id="ARBA00022777"/>
    </source>
</evidence>
<dbReference type="GO" id="GO:0016301">
    <property type="term" value="F:kinase activity"/>
    <property type="evidence" value="ECO:0007669"/>
    <property type="project" value="UniProtKB-KW"/>
</dbReference>
<evidence type="ECO:0000256" key="4">
    <source>
        <dbReference type="ARBA" id="ARBA00016218"/>
    </source>
</evidence>
<comment type="function">
    <text evidence="10">Catalyzes the transfer of pyrophosphate from adenosine triphosphate (ATP) to 6-hydroxymethyl-7,8-dihydropterin, an enzymatic step in folate biosynthesis pathway.</text>
</comment>
<proteinExistence type="inferred from homology"/>
<evidence type="ECO:0000256" key="2">
    <source>
        <dbReference type="ARBA" id="ARBA00005810"/>
    </source>
</evidence>
<dbReference type="NCBIfam" id="TIGR01498">
    <property type="entry name" value="folK"/>
    <property type="match status" value="1"/>
</dbReference>
<dbReference type="InterPro" id="IPR000550">
    <property type="entry name" value="Hppk"/>
</dbReference>
<evidence type="ECO:0000256" key="10">
    <source>
        <dbReference type="ARBA" id="ARBA00029409"/>
    </source>
</evidence>
<dbReference type="Pfam" id="PF01288">
    <property type="entry name" value="HPPK"/>
    <property type="match status" value="1"/>
</dbReference>
<keyword evidence="9" id="KW-0289">Folate biosynthesis</keyword>
<dbReference type="Proteomes" id="UP000683291">
    <property type="component" value="Chromosome 1"/>
</dbReference>
<gene>
    <name evidence="14" type="primary">folK</name>
    <name evidence="14" type="ORF">KDD17_12480</name>
</gene>
<evidence type="ECO:0000256" key="1">
    <source>
        <dbReference type="ARBA" id="ARBA00005051"/>
    </source>
</evidence>
<protein>
    <recommendedName>
        <fullName evidence="4">2-amino-4-hydroxy-6-hydroxymethyldihydropteridine pyrophosphokinase</fullName>
        <ecNumber evidence="3">2.7.6.3</ecNumber>
    </recommendedName>
    <alternativeName>
        <fullName evidence="11">6-hydroxymethyl-7,8-dihydropterin pyrophosphokinase</fullName>
    </alternativeName>
    <alternativeName>
        <fullName evidence="12">7,8-dihydro-6-hydroxymethylpterin-pyrophosphokinase</fullName>
    </alternativeName>
</protein>
<dbReference type="RefSeq" id="WP_212703961.1">
    <property type="nucleotide sequence ID" value="NZ_CP073581.1"/>
</dbReference>
<evidence type="ECO:0000313" key="15">
    <source>
        <dbReference type="Proteomes" id="UP000683291"/>
    </source>
</evidence>
<accession>A0A975JCJ3</accession>
<evidence type="ECO:0000256" key="3">
    <source>
        <dbReference type="ARBA" id="ARBA00013253"/>
    </source>
</evidence>
<dbReference type="Gene3D" id="3.30.70.560">
    <property type="entry name" value="7,8-Dihydro-6-hydroxymethylpterin-pyrophosphokinase HPPK"/>
    <property type="match status" value="1"/>
</dbReference>
<reference evidence="14" key="1">
    <citation type="submission" date="2021-04" db="EMBL/GenBank/DDBJ databases">
        <title>Complete genome sequence for Sulfitobacter sp. strain JK7-1.</title>
        <authorList>
            <person name="Park S.-J."/>
        </authorList>
    </citation>
    <scope>NUCLEOTIDE SEQUENCE</scope>
    <source>
        <strain evidence="14">JK7-1</strain>
    </source>
</reference>
<organism evidence="14 15">
    <name type="scientific">Sulfitobacter albidus</name>
    <dbReference type="NCBI Taxonomy" id="2829501"/>
    <lineage>
        <taxon>Bacteria</taxon>
        <taxon>Pseudomonadati</taxon>
        <taxon>Pseudomonadota</taxon>
        <taxon>Alphaproteobacteria</taxon>
        <taxon>Rhodobacterales</taxon>
        <taxon>Roseobacteraceae</taxon>
        <taxon>Sulfitobacter</taxon>
    </lineage>
</organism>
<keyword evidence="15" id="KW-1185">Reference proteome</keyword>